<reference evidence="3 4" key="1">
    <citation type="submission" date="2021-01" db="EMBL/GenBank/DDBJ databases">
        <title>Genomic Encyclopedia of Type Strains, Phase IV (KMG-IV): sequencing the most valuable type-strain genomes for metagenomic binning, comparative biology and taxonomic classification.</title>
        <authorList>
            <person name="Goeker M."/>
        </authorList>
    </citation>
    <scope>NUCLEOTIDE SEQUENCE [LARGE SCALE GENOMIC DNA]</scope>
    <source>
        <strain evidence="3 4">DSM 27382</strain>
    </source>
</reference>
<gene>
    <name evidence="3" type="ORF">JOC28_002000</name>
</gene>
<evidence type="ECO:0000256" key="2">
    <source>
        <dbReference type="SAM" id="Phobius"/>
    </source>
</evidence>
<name>A0ABS2PUG1_9STRE</name>
<evidence type="ECO:0000256" key="1">
    <source>
        <dbReference type="SAM" id="Coils"/>
    </source>
</evidence>
<feature type="transmembrane region" description="Helical" evidence="2">
    <location>
        <begin position="95"/>
        <end position="114"/>
    </location>
</feature>
<evidence type="ECO:0000313" key="4">
    <source>
        <dbReference type="Proteomes" id="UP000697472"/>
    </source>
</evidence>
<keyword evidence="4" id="KW-1185">Reference proteome</keyword>
<evidence type="ECO:0000313" key="3">
    <source>
        <dbReference type="EMBL" id="MBM7643689.1"/>
    </source>
</evidence>
<keyword evidence="2" id="KW-0812">Transmembrane</keyword>
<keyword evidence="3" id="KW-0449">Lipoprotein</keyword>
<dbReference type="RefSeq" id="WP_205010528.1">
    <property type="nucleotide sequence ID" value="NZ_JAFBEH010000065.1"/>
</dbReference>
<proteinExistence type="predicted"/>
<feature type="transmembrane region" description="Helical" evidence="2">
    <location>
        <begin position="62"/>
        <end position="83"/>
    </location>
</feature>
<dbReference type="EMBL" id="JAFBEH010000065">
    <property type="protein sequence ID" value="MBM7643689.1"/>
    <property type="molecule type" value="Genomic_DNA"/>
</dbReference>
<protein>
    <submittedName>
        <fullName evidence="3">Outer membrane murein-binding lipoprotein Lpp</fullName>
    </submittedName>
</protein>
<sequence>MTDKQTINDYNREELIDILKYLYVQGSESVSLSSQIQSAENSYRQSRTAEALKDKRSKRSKIAKRLAVVVGLFFMFIDIYPTTDFFVSIGVRFEVFVFSWVVSWGLFNLVLWFFGFSDLKESEKITLNQQINDEIKQQGDINRLKQAQRELNSDSLFSYYISLIPQNFANLTDFSGMLVLLHDFRATNFQEAANLWRTEQHQQAVSQQQKKMAQQLQQSNAQIAQLRDQAQRLQRGQAATQDAAARANAQTAKVNEKLGNMERYGVRATIRR</sequence>
<dbReference type="Proteomes" id="UP000697472">
    <property type="component" value="Unassembled WGS sequence"/>
</dbReference>
<feature type="coiled-coil region" evidence="1">
    <location>
        <begin position="209"/>
        <end position="243"/>
    </location>
</feature>
<keyword evidence="2" id="KW-0472">Membrane</keyword>
<comment type="caution">
    <text evidence="3">The sequence shown here is derived from an EMBL/GenBank/DDBJ whole genome shotgun (WGS) entry which is preliminary data.</text>
</comment>
<keyword evidence="2" id="KW-1133">Transmembrane helix</keyword>
<organism evidence="3 4">
    <name type="scientific">Streptococcus loxodontisalivarius</name>
    <dbReference type="NCBI Taxonomy" id="1349415"/>
    <lineage>
        <taxon>Bacteria</taxon>
        <taxon>Bacillati</taxon>
        <taxon>Bacillota</taxon>
        <taxon>Bacilli</taxon>
        <taxon>Lactobacillales</taxon>
        <taxon>Streptococcaceae</taxon>
        <taxon>Streptococcus</taxon>
    </lineage>
</organism>
<keyword evidence="1" id="KW-0175">Coiled coil</keyword>
<accession>A0ABS2PUG1</accession>